<gene>
    <name evidence="2" type="ORF">ACFP1K_07720</name>
</gene>
<dbReference type="RefSeq" id="WP_380748457.1">
    <property type="nucleotide sequence ID" value="NZ_JBHSRF010000007.1"/>
</dbReference>
<reference evidence="3" key="1">
    <citation type="journal article" date="2019" name="Int. J. Syst. Evol. Microbiol.">
        <title>The Global Catalogue of Microorganisms (GCM) 10K type strain sequencing project: providing services to taxonomists for standard genome sequencing and annotation.</title>
        <authorList>
            <consortium name="The Broad Institute Genomics Platform"/>
            <consortium name="The Broad Institute Genome Sequencing Center for Infectious Disease"/>
            <person name="Wu L."/>
            <person name="Ma J."/>
        </authorList>
    </citation>
    <scope>NUCLEOTIDE SEQUENCE [LARGE SCALE GENOMIC DNA]</scope>
    <source>
        <strain evidence="3">JCM 30346</strain>
    </source>
</reference>
<evidence type="ECO:0000256" key="1">
    <source>
        <dbReference type="SAM" id="SignalP"/>
    </source>
</evidence>
<keyword evidence="3" id="KW-1185">Reference proteome</keyword>
<evidence type="ECO:0000313" key="2">
    <source>
        <dbReference type="EMBL" id="MFC6081045.1"/>
    </source>
</evidence>
<sequence>MFRRLKIAFLIALGAIVLISATGCSGASVNTEPDEVSIVYSAARGSATTFSKCVGASSRAGVSTSDNSWTYPAGQRTFDFSGGDGAESKPLTVVSKDNVQLTVPGFSTFALNTTCSVLKQFHERIGLKYGAFFYGTETDTADSDHPDETGWVRMLNVYFKQPLDRAMDAASQEFEWKKLFNDPATKQQWEQRVGQLAGQFITEAGGGQFFCAPNFIPAGPQTAEEMKASKAPEKPQDCGQIGITLQKPVPPQVLVDAMATEQAAKLQNAAQQQINTKVDTELQSMEKLVKLLGAQAYVLREAIKDGRVQVVITDGGAVNVTPKN</sequence>
<name>A0ABW1NCJ3_9ACTN</name>
<accession>A0ABW1NCJ3</accession>
<dbReference type="PROSITE" id="PS51257">
    <property type="entry name" value="PROKAR_LIPOPROTEIN"/>
    <property type="match status" value="1"/>
</dbReference>
<keyword evidence="1" id="KW-0732">Signal</keyword>
<evidence type="ECO:0008006" key="4">
    <source>
        <dbReference type="Google" id="ProtNLM"/>
    </source>
</evidence>
<protein>
    <recommendedName>
        <fullName evidence="4">Band 7 domain-containing protein</fullName>
    </recommendedName>
</protein>
<organism evidence="2 3">
    <name type="scientific">Sphaerisporangium aureirubrum</name>
    <dbReference type="NCBI Taxonomy" id="1544736"/>
    <lineage>
        <taxon>Bacteria</taxon>
        <taxon>Bacillati</taxon>
        <taxon>Actinomycetota</taxon>
        <taxon>Actinomycetes</taxon>
        <taxon>Streptosporangiales</taxon>
        <taxon>Streptosporangiaceae</taxon>
        <taxon>Sphaerisporangium</taxon>
    </lineage>
</organism>
<comment type="caution">
    <text evidence="2">The sequence shown here is derived from an EMBL/GenBank/DDBJ whole genome shotgun (WGS) entry which is preliminary data.</text>
</comment>
<dbReference type="EMBL" id="JBHSRF010000007">
    <property type="protein sequence ID" value="MFC6081045.1"/>
    <property type="molecule type" value="Genomic_DNA"/>
</dbReference>
<feature type="chain" id="PRO_5045457280" description="Band 7 domain-containing protein" evidence="1">
    <location>
        <begin position="28"/>
        <end position="324"/>
    </location>
</feature>
<evidence type="ECO:0000313" key="3">
    <source>
        <dbReference type="Proteomes" id="UP001596137"/>
    </source>
</evidence>
<feature type="signal peptide" evidence="1">
    <location>
        <begin position="1"/>
        <end position="27"/>
    </location>
</feature>
<dbReference type="Proteomes" id="UP001596137">
    <property type="component" value="Unassembled WGS sequence"/>
</dbReference>
<proteinExistence type="predicted"/>